<feature type="compositionally biased region" description="Basic and acidic residues" evidence="2">
    <location>
        <begin position="69"/>
        <end position="78"/>
    </location>
</feature>
<evidence type="ECO:0000313" key="3">
    <source>
        <dbReference type="EMBL" id="APR65329.1"/>
    </source>
</evidence>
<dbReference type="NCBIfam" id="NF033729">
    <property type="entry name" value="borfam54_2"/>
    <property type="match status" value="1"/>
</dbReference>
<dbReference type="EMBL" id="CP014325">
    <property type="protein sequence ID" value="APR65329.1"/>
    <property type="molecule type" value="Genomic_DNA"/>
</dbReference>
<dbReference type="Gene3D" id="1.10.3160.10">
    <property type="entry name" value="Bbcrasp-1"/>
    <property type="match status" value="1"/>
</dbReference>
<dbReference type="Pfam" id="PF05714">
    <property type="entry name" value="PFam54_60"/>
    <property type="match status" value="1"/>
</dbReference>
<protein>
    <recommendedName>
        <fullName evidence="5">Antigen P35</fullName>
    </recommendedName>
</protein>
<evidence type="ECO:0000256" key="2">
    <source>
        <dbReference type="SAM" id="MobiDB-lite"/>
    </source>
</evidence>
<feature type="compositionally biased region" description="Polar residues" evidence="2">
    <location>
        <begin position="42"/>
        <end position="68"/>
    </location>
</feature>
<dbReference type="NCBIfam" id="NF033728">
    <property type="entry name" value="borfam54_1"/>
    <property type="match status" value="1"/>
</dbReference>
<proteinExistence type="predicted"/>
<dbReference type="Proteomes" id="UP000185502">
    <property type="component" value="Plasmid lpA89"/>
</dbReference>
<dbReference type="RefSeq" id="WP_075550341.1">
    <property type="nucleotide sequence ID" value="NZ_CP014325.1"/>
</dbReference>
<accession>A0ABM6FVL9</accession>
<keyword evidence="3" id="KW-0614">Plasmid</keyword>
<geneLocation type="plasmid" evidence="3 4">
    <name>lpA89</name>
</geneLocation>
<gene>
    <name evidence="3" type="ORF">N187_A10</name>
</gene>
<keyword evidence="4" id="KW-1185">Reference proteome</keyword>
<sequence>MRNNITNKIFSIFALTASILLSCNPYPLDHINLKTNETQSNDTTKLKNINTNPQLSNISDKNAKQAQDQSRKSQEIESEVDKTALINEIISKAQTNLASIKKYNNNTEDPEQYGMKWGAFKILTNKDNKETINSNQNTHMRKKFYSSLEWKEERIKKLGKIINIISKTNTSELAKILILTGTNYAYIRFEWGMEIINRKKDNLKTLTLTKLKEIKSNINQIEQLKQKWIDTIDKLIAEYEDNTNEIQNNNQELINYINSQYRTILETELPNIQTLANNIQNILK</sequence>
<feature type="coiled-coil region" evidence="1">
    <location>
        <begin position="211"/>
        <end position="256"/>
    </location>
</feature>
<evidence type="ECO:0000313" key="4">
    <source>
        <dbReference type="Proteomes" id="UP000185502"/>
    </source>
</evidence>
<dbReference type="InterPro" id="IPR008421">
    <property type="entry name" value="Borrelia_lipoprotein_PFam54/60"/>
</dbReference>
<evidence type="ECO:0008006" key="5">
    <source>
        <dbReference type="Google" id="ProtNLM"/>
    </source>
</evidence>
<evidence type="ECO:0000256" key="1">
    <source>
        <dbReference type="SAM" id="Coils"/>
    </source>
</evidence>
<keyword evidence="1" id="KW-0175">Coiled coil</keyword>
<name>A0ABM6FVL9_BORAN</name>
<dbReference type="NCBIfam" id="NF033730">
    <property type="entry name" value="borfam54_3"/>
    <property type="match status" value="1"/>
</dbReference>
<feature type="region of interest" description="Disordered" evidence="2">
    <location>
        <begin position="42"/>
        <end position="78"/>
    </location>
</feature>
<organism evidence="3 4">
    <name type="scientific">Borrelia anserina Es</name>
    <dbReference type="NCBI Taxonomy" id="1365188"/>
    <lineage>
        <taxon>Bacteria</taxon>
        <taxon>Pseudomonadati</taxon>
        <taxon>Spirochaetota</taxon>
        <taxon>Spirochaetia</taxon>
        <taxon>Spirochaetales</taxon>
        <taxon>Borreliaceae</taxon>
        <taxon>Borrelia</taxon>
    </lineage>
</organism>
<dbReference type="PROSITE" id="PS51257">
    <property type="entry name" value="PROKAR_LIPOPROTEIN"/>
    <property type="match status" value="1"/>
</dbReference>
<reference evidence="3" key="1">
    <citation type="submission" date="2016-02" db="EMBL/GenBank/DDBJ databases">
        <title>lpA89 plasmid of the avian spirochetosis agent Borrelia anserina Es.</title>
        <authorList>
            <person name="Elbir H."/>
            <person name="Sitlani P."/>
            <person name="Bergstroem S."/>
            <person name="Barbour A.G."/>
        </authorList>
    </citation>
    <scope>NUCLEOTIDE SEQUENCE [LARGE SCALE GENOMIC DNA]</scope>
    <source>
        <strain evidence="3">Es</strain>
        <plasmid evidence="3">lpA89</plasmid>
    </source>
</reference>